<dbReference type="EMBL" id="UINC01094518">
    <property type="protein sequence ID" value="SVC49825.1"/>
    <property type="molecule type" value="Genomic_DNA"/>
</dbReference>
<name>A0A382MNV0_9ZZZZ</name>
<dbReference type="Gene3D" id="3.40.50.1820">
    <property type="entry name" value="alpha/beta hydrolase"/>
    <property type="match status" value="1"/>
</dbReference>
<organism evidence="1">
    <name type="scientific">marine metagenome</name>
    <dbReference type="NCBI Taxonomy" id="408172"/>
    <lineage>
        <taxon>unclassified sequences</taxon>
        <taxon>metagenomes</taxon>
        <taxon>ecological metagenomes</taxon>
    </lineage>
</organism>
<accession>A0A382MNV0</accession>
<dbReference type="PANTHER" id="PTHR48098">
    <property type="entry name" value="ENTEROCHELIN ESTERASE-RELATED"/>
    <property type="match status" value="1"/>
</dbReference>
<gene>
    <name evidence="1" type="ORF">METZ01_LOCUS302679</name>
</gene>
<dbReference type="InterPro" id="IPR050583">
    <property type="entry name" value="Mycobacterial_A85_antigen"/>
</dbReference>
<dbReference type="PANTHER" id="PTHR48098:SF3">
    <property type="entry name" value="IRON(III) ENTEROBACTIN ESTERASE"/>
    <property type="match status" value="1"/>
</dbReference>
<evidence type="ECO:0000313" key="1">
    <source>
        <dbReference type="EMBL" id="SVC49825.1"/>
    </source>
</evidence>
<reference evidence="1" key="1">
    <citation type="submission" date="2018-05" db="EMBL/GenBank/DDBJ databases">
        <authorList>
            <person name="Lanie J.A."/>
            <person name="Ng W.-L."/>
            <person name="Kazmierczak K.M."/>
            <person name="Andrzejewski T.M."/>
            <person name="Davidsen T.M."/>
            <person name="Wayne K.J."/>
            <person name="Tettelin H."/>
            <person name="Glass J.I."/>
            <person name="Rusch D."/>
            <person name="Podicherti R."/>
            <person name="Tsui H.-C.T."/>
            <person name="Winkler M.E."/>
        </authorList>
    </citation>
    <scope>NUCLEOTIDE SEQUENCE</scope>
</reference>
<dbReference type="InterPro" id="IPR029058">
    <property type="entry name" value="AB_hydrolase_fold"/>
</dbReference>
<dbReference type="AlphaFoldDB" id="A0A382MNV0"/>
<sequence length="167" mass="18833">MVPAEINGRENGVKNDPVWDADYEPCPEAEGISEADRGSVLRFEDWAQTEIFADTRRLLHIYVPQDVTNNASIMFFNDGTYYLSRKGPVRATHVLDRLINNGEIRPTIAVFIDPGVPASPVRVKPIESYGDIEAQRSLEYDQLTADYGDFLFHEVLPFVESETGIKI</sequence>
<feature type="non-terminal residue" evidence="1">
    <location>
        <position position="167"/>
    </location>
</feature>
<proteinExistence type="predicted"/>
<protein>
    <submittedName>
        <fullName evidence="1">Uncharacterized protein</fullName>
    </submittedName>
</protein>